<dbReference type="OrthoDB" id="4850182at2759"/>
<accession>A0A9P9ALM2</accession>
<dbReference type="Proteomes" id="UP000777438">
    <property type="component" value="Unassembled WGS sequence"/>
</dbReference>
<sequence>MDRLETGTMEGRFYMDSGDEAESAGGRPQSQRYCPERDNKSVCRQAINEDIQSSLLDGLEPLDEGAVAVGRRQMLRRPCRGPQNCEGLDEALDHGLEEAGSAGPRVRGPKKRQVVLWTCCVCGQSGMSMRVDPCLFCGTPRCMYCPVSKVKSKPHAAHSDHGHLYDESHERHRTDAIMPR</sequence>
<evidence type="ECO:0000256" key="1">
    <source>
        <dbReference type="SAM" id="MobiDB-lite"/>
    </source>
</evidence>
<name>A0A9P9ALM2_9HYPO</name>
<organism evidence="2 3">
    <name type="scientific">Thelonectria olida</name>
    <dbReference type="NCBI Taxonomy" id="1576542"/>
    <lineage>
        <taxon>Eukaryota</taxon>
        <taxon>Fungi</taxon>
        <taxon>Dikarya</taxon>
        <taxon>Ascomycota</taxon>
        <taxon>Pezizomycotina</taxon>
        <taxon>Sordariomycetes</taxon>
        <taxon>Hypocreomycetidae</taxon>
        <taxon>Hypocreales</taxon>
        <taxon>Nectriaceae</taxon>
        <taxon>Thelonectria</taxon>
    </lineage>
</organism>
<reference evidence="2 3" key="1">
    <citation type="journal article" date="2021" name="Nat. Commun.">
        <title>Genetic determinants of endophytism in the Arabidopsis root mycobiome.</title>
        <authorList>
            <person name="Mesny F."/>
            <person name="Miyauchi S."/>
            <person name="Thiergart T."/>
            <person name="Pickel B."/>
            <person name="Atanasova L."/>
            <person name="Karlsson M."/>
            <person name="Huettel B."/>
            <person name="Barry K.W."/>
            <person name="Haridas S."/>
            <person name="Chen C."/>
            <person name="Bauer D."/>
            <person name="Andreopoulos W."/>
            <person name="Pangilinan J."/>
            <person name="LaButti K."/>
            <person name="Riley R."/>
            <person name="Lipzen A."/>
            <person name="Clum A."/>
            <person name="Drula E."/>
            <person name="Henrissat B."/>
            <person name="Kohler A."/>
            <person name="Grigoriev I.V."/>
            <person name="Martin F.M."/>
            <person name="Hacquard S."/>
        </authorList>
    </citation>
    <scope>NUCLEOTIDE SEQUENCE [LARGE SCALE GENOMIC DNA]</scope>
    <source>
        <strain evidence="2 3">MPI-CAGE-CH-0241</strain>
    </source>
</reference>
<feature type="compositionally biased region" description="Basic and acidic residues" evidence="1">
    <location>
        <begin position="157"/>
        <end position="180"/>
    </location>
</feature>
<evidence type="ECO:0000313" key="2">
    <source>
        <dbReference type="EMBL" id="KAH6889147.1"/>
    </source>
</evidence>
<protein>
    <submittedName>
        <fullName evidence="2">Uncharacterized protein</fullName>
    </submittedName>
</protein>
<proteinExistence type="predicted"/>
<keyword evidence="3" id="KW-1185">Reference proteome</keyword>
<evidence type="ECO:0000313" key="3">
    <source>
        <dbReference type="Proteomes" id="UP000777438"/>
    </source>
</evidence>
<feature type="region of interest" description="Disordered" evidence="1">
    <location>
        <begin position="156"/>
        <end position="180"/>
    </location>
</feature>
<dbReference type="AlphaFoldDB" id="A0A9P9ALM2"/>
<comment type="caution">
    <text evidence="2">The sequence shown here is derived from an EMBL/GenBank/DDBJ whole genome shotgun (WGS) entry which is preliminary data.</text>
</comment>
<dbReference type="EMBL" id="JAGPYM010000011">
    <property type="protein sequence ID" value="KAH6889147.1"/>
    <property type="molecule type" value="Genomic_DNA"/>
</dbReference>
<feature type="region of interest" description="Disordered" evidence="1">
    <location>
        <begin position="1"/>
        <end position="37"/>
    </location>
</feature>
<gene>
    <name evidence="2" type="ORF">B0T10DRAFT_487432</name>
</gene>